<name>A0ABD8AAF8_9EURY</name>
<reference evidence="1 2" key="1">
    <citation type="submission" date="2023-10" db="EMBL/GenBank/DDBJ databases">
        <title>The complete genome sequence of Methanoculleus palmolei DSM 4273.</title>
        <authorList>
            <person name="Lai S.-J."/>
            <person name="You Y.-T."/>
            <person name="Chen S.-C."/>
        </authorList>
    </citation>
    <scope>NUCLEOTIDE SEQUENCE [LARGE SCALE GENOMIC DNA]</scope>
    <source>
        <strain evidence="1 2">DSM 4273</strain>
    </source>
</reference>
<proteinExistence type="predicted"/>
<protein>
    <submittedName>
        <fullName evidence="1">Uncharacterized protein</fullName>
    </submittedName>
</protein>
<keyword evidence="2" id="KW-1185">Reference proteome</keyword>
<organism evidence="1 2">
    <name type="scientific">Methanoculleus palmolei</name>
    <dbReference type="NCBI Taxonomy" id="72612"/>
    <lineage>
        <taxon>Archaea</taxon>
        <taxon>Methanobacteriati</taxon>
        <taxon>Methanobacteriota</taxon>
        <taxon>Stenosarchaea group</taxon>
        <taxon>Methanomicrobia</taxon>
        <taxon>Methanomicrobiales</taxon>
        <taxon>Methanomicrobiaceae</taxon>
        <taxon>Methanoculleus</taxon>
    </lineage>
</organism>
<dbReference type="EMBL" id="CP137641">
    <property type="protein sequence ID" value="WOX56105.1"/>
    <property type="molecule type" value="Genomic_DNA"/>
</dbReference>
<accession>A0ABD8AAF8</accession>
<gene>
    <name evidence="1" type="ORF">R6Y95_01920</name>
</gene>
<dbReference type="AlphaFoldDB" id="A0ABD8AAF8"/>
<evidence type="ECO:0000313" key="1">
    <source>
        <dbReference type="EMBL" id="WOX56105.1"/>
    </source>
</evidence>
<dbReference type="Proteomes" id="UP001626603">
    <property type="component" value="Chromosome"/>
</dbReference>
<evidence type="ECO:0000313" key="2">
    <source>
        <dbReference type="Proteomes" id="UP001626603"/>
    </source>
</evidence>
<sequence>MKRKTGMRAFSLLLALLLVSVVLVPAVASEEEQIKTNLLFQNQEAEKNIYTMLGVEHPSRDDGPQWQKYNEARAQVDELLIRSESKESVGEIIGYLEGKKKELFSIMERMGAFTVSSTIKMGYPKAGWIRL</sequence>